<gene>
    <name evidence="19" type="primary">glnA</name>
    <name evidence="19" type="ordered locus">MK0338</name>
</gene>
<dbReference type="GO" id="GO:0005737">
    <property type="term" value="C:cytoplasm"/>
    <property type="evidence" value="ECO:0007669"/>
    <property type="project" value="UniProtKB-SubCell"/>
</dbReference>
<comment type="subunit">
    <text evidence="3">Oligomer of 12 subunits arranged in the form of two hexagons.</text>
</comment>
<feature type="binding site" evidence="11">
    <location>
        <position position="352"/>
    </location>
    <ligand>
        <name>L-glutamate</name>
        <dbReference type="ChEBI" id="CHEBI:29985"/>
    </ligand>
</feature>
<dbReference type="InterPro" id="IPR008147">
    <property type="entry name" value="Gln_synt_N"/>
</dbReference>
<dbReference type="EnsemblBacteria" id="AAM01553">
    <property type="protein sequence ID" value="AAM01553"/>
    <property type="gene ID" value="MK0338"/>
</dbReference>
<dbReference type="InParanoid" id="Q8TYG1"/>
<evidence type="ECO:0000256" key="7">
    <source>
        <dbReference type="ARBA" id="ARBA00022741"/>
    </source>
</evidence>
<evidence type="ECO:0000256" key="6">
    <source>
        <dbReference type="ARBA" id="ARBA00022723"/>
    </source>
</evidence>
<dbReference type="EMBL" id="AE009439">
    <property type="protein sequence ID" value="AAM01553.1"/>
    <property type="molecule type" value="Genomic_DNA"/>
</dbReference>
<comment type="similarity">
    <text evidence="2 15 16">Belongs to the glutamine synthetase family.</text>
</comment>
<feature type="binding site" evidence="12">
    <location>
        <begin position="243"/>
        <end position="245"/>
    </location>
    <ligand>
        <name>ATP</name>
        <dbReference type="ChEBI" id="CHEBI:30616"/>
    </ligand>
</feature>
<dbReference type="SMART" id="SM01230">
    <property type="entry name" value="Gln-synt_C"/>
    <property type="match status" value="1"/>
</dbReference>
<feature type="binding site" evidence="11">
    <location>
        <begin position="284"/>
        <end position="285"/>
    </location>
    <ligand>
        <name>L-glutamate</name>
        <dbReference type="ChEBI" id="CHEBI:29985"/>
    </ligand>
</feature>
<feature type="binding site" evidence="11">
    <location>
        <position position="383"/>
    </location>
    <ligand>
        <name>L-glutamate</name>
        <dbReference type="ChEBI" id="CHEBI:29985"/>
    </ligand>
</feature>
<evidence type="ECO:0000259" key="17">
    <source>
        <dbReference type="PROSITE" id="PS51986"/>
    </source>
</evidence>
<dbReference type="Proteomes" id="UP000001826">
    <property type="component" value="Chromosome"/>
</dbReference>
<dbReference type="FunFam" id="3.30.590.10:FF:000003">
    <property type="entry name" value="Glutamine synthetase 2"/>
    <property type="match status" value="1"/>
</dbReference>
<evidence type="ECO:0000256" key="9">
    <source>
        <dbReference type="ARBA" id="ARBA00022842"/>
    </source>
</evidence>
<feature type="binding site" evidence="12">
    <location>
        <position position="228"/>
    </location>
    <ligand>
        <name>ATP</name>
        <dbReference type="ChEBI" id="CHEBI:30616"/>
    </ligand>
</feature>
<dbReference type="GO" id="GO:0004356">
    <property type="term" value="F:glutamine synthetase activity"/>
    <property type="evidence" value="ECO:0007669"/>
    <property type="project" value="InterPro"/>
</dbReference>
<dbReference type="InterPro" id="IPR014746">
    <property type="entry name" value="Gln_synth/guanido_kin_cat_dom"/>
</dbReference>
<protein>
    <recommendedName>
        <fullName evidence="10">Glutamate--ammonia ligase</fullName>
    </recommendedName>
</protein>
<evidence type="ECO:0000256" key="16">
    <source>
        <dbReference type="RuleBase" id="RU000384"/>
    </source>
</evidence>
<keyword evidence="7 12" id="KW-0547">Nucleotide-binding</keyword>
<dbReference type="SUPFAM" id="SSF55931">
    <property type="entry name" value="Glutamine synthetase/guanido kinase"/>
    <property type="match status" value="1"/>
</dbReference>
<dbReference type="Pfam" id="PF00120">
    <property type="entry name" value="Gln-synt_C"/>
    <property type="match status" value="1"/>
</dbReference>
<evidence type="ECO:0000256" key="15">
    <source>
        <dbReference type="PROSITE-ProRule" id="PRU01330"/>
    </source>
</evidence>
<evidence type="ECO:0000313" key="20">
    <source>
        <dbReference type="Proteomes" id="UP000001826"/>
    </source>
</evidence>
<feature type="modified residue" description="O-AMP-tyrosine" evidence="14">
    <location>
        <position position="421"/>
    </location>
</feature>
<evidence type="ECO:0000256" key="4">
    <source>
        <dbReference type="ARBA" id="ARBA00022490"/>
    </source>
</evidence>
<dbReference type="PANTHER" id="PTHR43407:SF1">
    <property type="entry name" value="LENGSIN"/>
    <property type="match status" value="1"/>
</dbReference>
<dbReference type="InterPro" id="IPR036651">
    <property type="entry name" value="Gln_synt_N_sf"/>
</dbReference>
<dbReference type="GO" id="GO:0005524">
    <property type="term" value="F:ATP binding"/>
    <property type="evidence" value="ECO:0007669"/>
    <property type="project" value="UniProtKB-KW"/>
</dbReference>
<dbReference type="InterPro" id="IPR004809">
    <property type="entry name" value="Gln_synth_I"/>
</dbReference>
<feature type="binding site" evidence="13">
    <location>
        <position position="179"/>
    </location>
    <ligand>
        <name>Mg(2+)</name>
        <dbReference type="ChEBI" id="CHEBI:18420"/>
        <label>1</label>
    </ligand>
</feature>
<dbReference type="GO" id="GO:0046872">
    <property type="term" value="F:metal ion binding"/>
    <property type="evidence" value="ECO:0007669"/>
    <property type="project" value="UniProtKB-KW"/>
</dbReference>
<feature type="binding site" evidence="12">
    <location>
        <position position="376"/>
    </location>
    <ligand>
        <name>ATP</name>
        <dbReference type="ChEBI" id="CHEBI:30616"/>
    </ligand>
</feature>
<feature type="binding site" evidence="13">
    <location>
        <position position="289"/>
    </location>
    <ligand>
        <name>Mg(2+)</name>
        <dbReference type="ChEBI" id="CHEBI:18420"/>
        <label>1</label>
    </ligand>
</feature>
<evidence type="ECO:0000256" key="3">
    <source>
        <dbReference type="ARBA" id="ARBA00011354"/>
    </source>
</evidence>
<keyword evidence="6 13" id="KW-0479">Metal-binding</keyword>
<feature type="binding site" evidence="13">
    <location>
        <position position="381"/>
    </location>
    <ligand>
        <name>Mg(2+)</name>
        <dbReference type="ChEBI" id="CHEBI:18420"/>
        <label>1</label>
    </ligand>
</feature>
<dbReference type="PROSITE" id="PS00181">
    <property type="entry name" value="GLNA_ATP"/>
    <property type="match status" value="1"/>
</dbReference>
<dbReference type="PANTHER" id="PTHR43407">
    <property type="entry name" value="GLUTAMINE SYNTHETASE"/>
    <property type="match status" value="1"/>
</dbReference>
<dbReference type="PATRIC" id="fig|190192.8.peg.359"/>
<dbReference type="PROSITE" id="PS51987">
    <property type="entry name" value="GS_CATALYTIC"/>
    <property type="match status" value="1"/>
</dbReference>
<evidence type="ECO:0000256" key="12">
    <source>
        <dbReference type="PIRSR" id="PIRSR604809-2"/>
    </source>
</evidence>
<feature type="domain" description="GS beta-grasp" evidence="17">
    <location>
        <begin position="62"/>
        <end position="147"/>
    </location>
</feature>
<feature type="binding site" evidence="13">
    <location>
        <position position="240"/>
    </location>
    <ligand>
        <name>Mg(2+)</name>
        <dbReference type="ChEBI" id="CHEBI:18420"/>
        <label>1</label>
    </ligand>
</feature>
<comment type="cofactor">
    <cofactor evidence="13">
        <name>Mg(2+)</name>
        <dbReference type="ChEBI" id="CHEBI:18420"/>
    </cofactor>
    <text evidence="13">Binds 2 Mg(2+) ions per subunit.</text>
</comment>
<evidence type="ECO:0000256" key="14">
    <source>
        <dbReference type="PIRSR" id="PIRSR604809-50"/>
    </source>
</evidence>
<dbReference type="AlphaFoldDB" id="Q8TYG1"/>
<dbReference type="Pfam" id="PF03951">
    <property type="entry name" value="Gln-synt_N"/>
    <property type="match status" value="1"/>
</dbReference>
<accession>Q8TYG1</accession>
<evidence type="ECO:0000256" key="5">
    <source>
        <dbReference type="ARBA" id="ARBA00022598"/>
    </source>
</evidence>
<evidence type="ECO:0000256" key="2">
    <source>
        <dbReference type="ARBA" id="ARBA00009897"/>
    </source>
</evidence>
<evidence type="ECO:0000256" key="8">
    <source>
        <dbReference type="ARBA" id="ARBA00022840"/>
    </source>
</evidence>
<sequence>MPRRLQNVYKVPGRGRHQLRIAGKSIPGVSPLADEVYTVDFKKRQKENEEKVEKVMEQVESKDVKFVRLQFVDIHGFVKNFAIPAERLEDALVEGVLFDGSSIDGFVDIEESDMIAMPDPDTFAVLPWRPREGKVARIICDVYWPEGKPFEGCPRLNLKRVMNELAEKGYMMYCGPECEFYLLKQDPETGEVEAHDEGGYFDFYPLDRAEDIRREIIFAMEEFGLEVEMSHHEVGPGQHEIDFKFADAVTTADNVISFKQIVKAIARKHGLIATFMPKPIYGENGNGMHVHQSLWDPEGKENLFYDPDAEDQYYLSDTALYYIGGIMEHAHALCAVCNPLVNSYKRLVPGYEAPVYIAWSPKNRSAFIRVPAARGKATRIEYRSPDPACNPYLAFAAMAVAGVDGIENKIDPGDPVNENLYEMSEEERKELGIEHLPENLRDALEAFKEDEVVQSAFTDHIVEQWLELKWEEWSEYRERVTKWEIKKFIVY</sequence>
<dbReference type="PaxDb" id="190192-MK0338"/>
<keyword evidence="20" id="KW-1185">Reference proteome</keyword>
<dbReference type="InterPro" id="IPR027303">
    <property type="entry name" value="Gln_synth_gly_rich_site"/>
</dbReference>
<feature type="binding site" evidence="12">
    <location>
        <begin position="291"/>
        <end position="293"/>
    </location>
    <ligand>
        <name>ATP</name>
        <dbReference type="ChEBI" id="CHEBI:30616"/>
    </ligand>
</feature>
<name>Q8TYG1_METKA</name>
<dbReference type="Gene3D" id="3.30.590.10">
    <property type="entry name" value="Glutamine synthetase/guanido kinase, catalytic domain"/>
    <property type="match status" value="1"/>
</dbReference>
<evidence type="ECO:0000256" key="10">
    <source>
        <dbReference type="ARBA" id="ARBA00030668"/>
    </source>
</evidence>
<feature type="binding site" evidence="12">
    <location>
        <position position="364"/>
    </location>
    <ligand>
        <name>ATP</name>
        <dbReference type="ChEBI" id="CHEBI:30616"/>
    </ligand>
</feature>
<dbReference type="PROSITE" id="PS51986">
    <property type="entry name" value="GS_BETA_GRASP"/>
    <property type="match status" value="1"/>
</dbReference>
<proteinExistence type="inferred from homology"/>
<feature type="domain" description="GS catalytic" evidence="18">
    <location>
        <begin position="154"/>
        <end position="491"/>
    </location>
</feature>
<evidence type="ECO:0000256" key="11">
    <source>
        <dbReference type="PIRSR" id="PIRSR604809-1"/>
    </source>
</evidence>
<dbReference type="Gene3D" id="3.10.20.70">
    <property type="entry name" value="Glutamine synthetase, N-terminal domain"/>
    <property type="match status" value="1"/>
</dbReference>
<feature type="binding site" evidence="11">
    <location>
        <position position="364"/>
    </location>
    <ligand>
        <name>L-glutamate</name>
        <dbReference type="ChEBI" id="CHEBI:29985"/>
    </ligand>
</feature>
<evidence type="ECO:0000259" key="18">
    <source>
        <dbReference type="PROSITE" id="PS51987"/>
    </source>
</evidence>
<dbReference type="GO" id="GO:0016020">
    <property type="term" value="C:membrane"/>
    <property type="evidence" value="ECO:0007669"/>
    <property type="project" value="TreeGrafter"/>
</dbReference>
<dbReference type="GO" id="GO:0006542">
    <property type="term" value="P:glutamine biosynthetic process"/>
    <property type="evidence" value="ECO:0007669"/>
    <property type="project" value="InterPro"/>
</dbReference>
<dbReference type="HOGENOM" id="CLU_017290_1_3_2"/>
<evidence type="ECO:0000256" key="1">
    <source>
        <dbReference type="ARBA" id="ARBA00004496"/>
    </source>
</evidence>
<feature type="binding site" evidence="13">
    <location>
        <position position="177"/>
    </location>
    <ligand>
        <name>Mg(2+)</name>
        <dbReference type="ChEBI" id="CHEBI:18420"/>
        <label>1</label>
    </ligand>
</feature>
<evidence type="ECO:0000313" key="19">
    <source>
        <dbReference type="EMBL" id="AAM01553.1"/>
    </source>
</evidence>
<keyword evidence="9 13" id="KW-0460">Magnesium</keyword>
<keyword evidence="4" id="KW-0963">Cytoplasm</keyword>
<keyword evidence="5" id="KW-0436">Ligase</keyword>
<keyword evidence="14" id="KW-0597">Phosphoprotein</keyword>
<dbReference type="InterPro" id="IPR008146">
    <property type="entry name" value="Gln_synth_cat_dom"/>
</dbReference>
<feature type="binding site" evidence="11">
    <location>
        <position position="346"/>
    </location>
    <ligand>
        <name>L-glutamate</name>
        <dbReference type="ChEBI" id="CHEBI:29985"/>
    </ligand>
</feature>
<dbReference type="NCBIfam" id="TIGR00653">
    <property type="entry name" value="GlnA"/>
    <property type="match status" value="1"/>
</dbReference>
<dbReference type="STRING" id="190192.MK0338"/>
<organism evidence="19 20">
    <name type="scientific">Methanopyrus kandleri (strain AV19 / DSM 6324 / JCM 9639 / NBRC 100938)</name>
    <dbReference type="NCBI Taxonomy" id="190192"/>
    <lineage>
        <taxon>Archaea</taxon>
        <taxon>Methanobacteriati</taxon>
        <taxon>Methanobacteriota</taxon>
        <taxon>Methanomada group</taxon>
        <taxon>Methanopyri</taxon>
        <taxon>Methanopyrales</taxon>
        <taxon>Methanopyraceae</taxon>
        <taxon>Methanopyrus</taxon>
    </lineage>
</organism>
<dbReference type="SUPFAM" id="SSF54368">
    <property type="entry name" value="Glutamine synthetase, N-terminal domain"/>
    <property type="match status" value="1"/>
</dbReference>
<evidence type="ECO:0000256" key="13">
    <source>
        <dbReference type="PIRSR" id="PIRSR604809-3"/>
    </source>
</evidence>
<dbReference type="KEGG" id="mka:MK0338"/>
<reference evidence="19 20" key="1">
    <citation type="journal article" date="2002" name="Proc. Natl. Acad. Sci. U.S.A.">
        <title>The complete genome of hyperthermophile Methanopyrus kandleri AV19 and monophyly of archaeal methanogens.</title>
        <authorList>
            <person name="Slesarev A.I."/>
            <person name="Mezhevaya K.V."/>
            <person name="Makarova K.S."/>
            <person name="Polushin N.N."/>
            <person name="Shcherbinina O.V."/>
            <person name="Shakhova V.V."/>
            <person name="Belova G.I."/>
            <person name="Aravind L."/>
            <person name="Natale D.A."/>
            <person name="Rogozin I.B."/>
            <person name="Tatusov R.L."/>
            <person name="Wolf Y.I."/>
            <person name="Stetter K.O."/>
            <person name="Malykh A.G."/>
            <person name="Koonin E.V."/>
            <person name="Kozyavkin S.A."/>
        </authorList>
    </citation>
    <scope>NUCLEOTIDE SEQUENCE [LARGE SCALE GENOMIC DNA]</scope>
    <source>
        <strain evidence="20">AV19 / DSM 6324 / JCM 9639 / NBRC 100938</strain>
    </source>
</reference>
<keyword evidence="8 12" id="KW-0067">ATP-binding</keyword>
<dbReference type="FunCoup" id="Q8TYG1">
    <property type="interactions" value="84"/>
</dbReference>
<feature type="binding site" evidence="13">
    <location>
        <position position="233"/>
    </location>
    <ligand>
        <name>Mg(2+)</name>
        <dbReference type="ChEBI" id="CHEBI:18420"/>
        <label>1</label>
    </ligand>
</feature>
<comment type="subcellular location">
    <subcellularLocation>
        <location evidence="1">Cytoplasm</location>
    </subcellularLocation>
</comment>